<keyword evidence="1" id="KW-1133">Transmembrane helix</keyword>
<proteinExistence type="predicted"/>
<comment type="caution">
    <text evidence="3">The sequence shown here is derived from an EMBL/GenBank/DDBJ whole genome shotgun (WGS) entry which is preliminary data.</text>
</comment>
<reference evidence="3 4" key="1">
    <citation type="submission" date="2018-09" db="EMBL/GenBank/DDBJ databases">
        <title>Genomic Encyclopedia of Archaeal and Bacterial Type Strains, Phase II (KMG-II): from individual species to whole genera.</title>
        <authorList>
            <person name="Goeker M."/>
        </authorList>
    </citation>
    <scope>NUCLEOTIDE SEQUENCE [LARGE SCALE GENOMIC DNA]</scope>
    <source>
        <strain evidence="3 4">DSM 16505</strain>
    </source>
</reference>
<gene>
    <name evidence="3" type="ORF">C8N26_1809</name>
</gene>
<name>A0A420DZY0_9FLAO</name>
<feature type="transmembrane region" description="Helical" evidence="1">
    <location>
        <begin position="7"/>
        <end position="25"/>
    </location>
</feature>
<evidence type="ECO:0000259" key="2">
    <source>
        <dbReference type="Pfam" id="PF14258"/>
    </source>
</evidence>
<sequence length="413" mass="47887">MDKKLKIYIGLLVFVLLGIIYIESVKPKEINWYPSYAAKHKIPYGTYVLHKEMPSLFPKKKVKDIHQNPYTFLKDSTNNGTYFFVDNALNFGEDEFSELLKFVKRGNNVFIATNGVHIDTLKTETSILTTSAFEEKAYQKMSNPIFGEIEYHFDRDFSKFYFSEVDTLNTTVLGELVVRNEKDSIISKKPNYIKVKHGKGNFYLHTFPQAFTNYNMLLNNNYEYVANVLSYISTPQKNETGATGGSNSRSTILWDAYYKTGKSGIASPMHYILSTPPLKWAYYIALIGVLFFIIFKGKRNQRLIPVITPLKNQTLAFTRTIANMYYEKSDHKNIAEHKINYFLEYIRVKYRLSTLKIDENFYKNVASRSGNSEEKIKDLFQKIKQIQSKSNITEEDLIALNKAIEDFKAYKNS</sequence>
<keyword evidence="4" id="KW-1185">Reference proteome</keyword>
<dbReference type="Proteomes" id="UP000285780">
    <property type="component" value="Unassembled WGS sequence"/>
</dbReference>
<evidence type="ECO:0000256" key="1">
    <source>
        <dbReference type="SAM" id="Phobius"/>
    </source>
</evidence>
<feature type="domain" description="DUF4350" evidence="2">
    <location>
        <begin position="42"/>
        <end position="229"/>
    </location>
</feature>
<dbReference type="RefSeq" id="WP_120186986.1">
    <property type="nucleotide sequence ID" value="NZ_RAQM01000009.1"/>
</dbReference>
<dbReference type="Pfam" id="PF14258">
    <property type="entry name" value="DUF4350"/>
    <property type="match status" value="1"/>
</dbReference>
<keyword evidence="1" id="KW-0472">Membrane</keyword>
<accession>A0A420DZY0</accession>
<organism evidence="3 4">
    <name type="scientific">Tenacibaculum lutimaris</name>
    <dbReference type="NCBI Taxonomy" id="285258"/>
    <lineage>
        <taxon>Bacteria</taxon>
        <taxon>Pseudomonadati</taxon>
        <taxon>Bacteroidota</taxon>
        <taxon>Flavobacteriia</taxon>
        <taxon>Flavobacteriales</taxon>
        <taxon>Flavobacteriaceae</taxon>
        <taxon>Tenacibaculum</taxon>
    </lineage>
</organism>
<evidence type="ECO:0000313" key="3">
    <source>
        <dbReference type="EMBL" id="RKF03424.1"/>
    </source>
</evidence>
<feature type="transmembrane region" description="Helical" evidence="1">
    <location>
        <begin position="280"/>
        <end position="297"/>
    </location>
</feature>
<evidence type="ECO:0000313" key="4">
    <source>
        <dbReference type="Proteomes" id="UP000285780"/>
    </source>
</evidence>
<dbReference type="AlphaFoldDB" id="A0A420DZY0"/>
<dbReference type="InterPro" id="IPR025646">
    <property type="entry name" value="DUF4350"/>
</dbReference>
<keyword evidence="1" id="KW-0812">Transmembrane</keyword>
<dbReference type="EMBL" id="RAQM01000009">
    <property type="protein sequence ID" value="RKF03424.1"/>
    <property type="molecule type" value="Genomic_DNA"/>
</dbReference>
<protein>
    <submittedName>
        <fullName evidence="3">Uncharacterized protein DUF4350</fullName>
    </submittedName>
</protein>